<feature type="region of interest" description="Disordered" evidence="1">
    <location>
        <begin position="467"/>
        <end position="513"/>
    </location>
</feature>
<evidence type="ECO:0000259" key="3">
    <source>
        <dbReference type="PROSITE" id="PS51184"/>
    </source>
</evidence>
<dbReference type="EMBL" id="VJMH01005114">
    <property type="protein sequence ID" value="KAF0700704.1"/>
    <property type="molecule type" value="Genomic_DNA"/>
</dbReference>
<evidence type="ECO:0000256" key="1">
    <source>
        <dbReference type="SAM" id="MobiDB-lite"/>
    </source>
</evidence>
<dbReference type="PANTHER" id="PTHR10694">
    <property type="entry name" value="LYSINE-SPECIFIC DEMETHYLASE"/>
    <property type="match status" value="1"/>
</dbReference>
<protein>
    <submittedName>
        <fullName evidence="5">Aste57867_8758 protein</fullName>
    </submittedName>
</protein>
<dbReference type="InterPro" id="IPR003347">
    <property type="entry name" value="JmjC_dom"/>
</dbReference>
<dbReference type="GO" id="GO:0051864">
    <property type="term" value="F:histone H3K36 demethylase activity"/>
    <property type="evidence" value="ECO:0007669"/>
    <property type="project" value="TreeGrafter"/>
</dbReference>
<reference evidence="4" key="2">
    <citation type="submission" date="2019-06" db="EMBL/GenBank/DDBJ databases">
        <title>Genomics analysis of Aphanomyces spp. identifies a new class of oomycete effector associated with host adaptation.</title>
        <authorList>
            <person name="Gaulin E."/>
        </authorList>
    </citation>
    <scope>NUCLEOTIDE SEQUENCE</scope>
    <source>
        <strain evidence="4">CBS 578.67</strain>
    </source>
</reference>
<dbReference type="Pfam" id="PF02373">
    <property type="entry name" value="JmjC"/>
    <property type="match status" value="1"/>
</dbReference>
<feature type="domain" description="JmjC" evidence="3">
    <location>
        <begin position="138"/>
        <end position="298"/>
    </location>
</feature>
<evidence type="ECO:0000313" key="6">
    <source>
        <dbReference type="Proteomes" id="UP000332933"/>
    </source>
</evidence>
<dbReference type="AlphaFoldDB" id="A0A485KL37"/>
<evidence type="ECO:0000313" key="4">
    <source>
        <dbReference type="EMBL" id="KAF0700704.1"/>
    </source>
</evidence>
<dbReference type="InterPro" id="IPR016197">
    <property type="entry name" value="Chromo-like_dom_sf"/>
</dbReference>
<sequence length="513" mass="57962">MEKFCPVFRPTPEEFASFSTYVRHVIEPKCLDIGMCKVVPPPGFFSRSYDDIDFTIPAPLTQHVAGKKGVFHVDLVERKSMSVADFRARPIHPPLGKSNAHVDADDVDAVERKFWKGLRPTMDPPTYGADVVGSFFGDDPAMSWNVNKLDTILRTVDLPGITQAMLYFGMWSAIFAMHTEDMELYSINFLHTGKPKIWYTVPPQHAARVERICQTMFPDEYMACQQFLRHKTSLISPSKMHEFDIPYCKAVQGPGEFIITFPRAYHQGFNTGFNIAESVNFATLRWIPRALEAKLCKCMPDNVTLDMDLFLTQLFTSFPLGHSHALEPDDWVFSCQCAKYASSVDSNVEVEDKWFECTQCKIWCHLGCRYPDLWSKQEDELPTTLLCHRCDATPPDDPATAMSPPPDMKRGGRKRDMCVKNAMIWIQSTPESVRQAKVVTVAGKFLRVHFKGEASVTDEWIPFDSASILGATTPPKRNKTKQPKPSLAKPAPKKAPKKTTLAISRRRKAPVAT</sequence>
<evidence type="ECO:0000259" key="2">
    <source>
        <dbReference type="PROSITE" id="PS51183"/>
    </source>
</evidence>
<feature type="compositionally biased region" description="Basic residues" evidence="1">
    <location>
        <begin position="504"/>
        <end position="513"/>
    </location>
</feature>
<name>A0A485KL37_9STRA</name>
<dbReference type="OrthoDB" id="9547406at2759"/>
<dbReference type="PROSITE" id="PS51183">
    <property type="entry name" value="JMJN"/>
    <property type="match status" value="1"/>
</dbReference>
<organism evidence="5 6">
    <name type="scientific">Aphanomyces stellatus</name>
    <dbReference type="NCBI Taxonomy" id="120398"/>
    <lineage>
        <taxon>Eukaryota</taxon>
        <taxon>Sar</taxon>
        <taxon>Stramenopiles</taxon>
        <taxon>Oomycota</taxon>
        <taxon>Saprolegniomycetes</taxon>
        <taxon>Saprolegniales</taxon>
        <taxon>Verrucalvaceae</taxon>
        <taxon>Aphanomyces</taxon>
    </lineage>
</organism>
<dbReference type="GO" id="GO:0000785">
    <property type="term" value="C:chromatin"/>
    <property type="evidence" value="ECO:0007669"/>
    <property type="project" value="TreeGrafter"/>
</dbReference>
<dbReference type="PANTHER" id="PTHR10694:SF7">
    <property type="entry name" value="[HISTONE H3]-TRIMETHYL-L-LYSINE(9) DEMETHYLASE"/>
    <property type="match status" value="1"/>
</dbReference>
<reference evidence="5 6" key="1">
    <citation type="submission" date="2019-03" db="EMBL/GenBank/DDBJ databases">
        <authorList>
            <person name="Gaulin E."/>
            <person name="Dumas B."/>
        </authorList>
    </citation>
    <scope>NUCLEOTIDE SEQUENCE [LARGE SCALE GENOMIC DNA]</scope>
    <source>
        <strain evidence="5">CBS 568.67</strain>
    </source>
</reference>
<dbReference type="SUPFAM" id="SSF51197">
    <property type="entry name" value="Clavaminate synthase-like"/>
    <property type="match status" value="1"/>
</dbReference>
<dbReference type="SMART" id="SM00558">
    <property type="entry name" value="JmjC"/>
    <property type="match status" value="1"/>
</dbReference>
<feature type="domain" description="JmjN" evidence="2">
    <location>
        <begin position="5"/>
        <end position="47"/>
    </location>
</feature>
<dbReference type="GO" id="GO:0010468">
    <property type="term" value="P:regulation of gene expression"/>
    <property type="evidence" value="ECO:0007669"/>
    <property type="project" value="TreeGrafter"/>
</dbReference>
<keyword evidence="6" id="KW-1185">Reference proteome</keyword>
<accession>A0A485KL37</accession>
<dbReference type="GO" id="GO:0005634">
    <property type="term" value="C:nucleus"/>
    <property type="evidence" value="ECO:0007669"/>
    <property type="project" value="TreeGrafter"/>
</dbReference>
<dbReference type="InterPro" id="IPR003349">
    <property type="entry name" value="JmjN"/>
</dbReference>
<dbReference type="SMART" id="SM00545">
    <property type="entry name" value="JmjN"/>
    <property type="match status" value="1"/>
</dbReference>
<dbReference type="PROSITE" id="PS51184">
    <property type="entry name" value="JMJC"/>
    <property type="match status" value="1"/>
</dbReference>
<dbReference type="SUPFAM" id="SSF54160">
    <property type="entry name" value="Chromo domain-like"/>
    <property type="match status" value="1"/>
</dbReference>
<dbReference type="Gene3D" id="2.60.120.650">
    <property type="entry name" value="Cupin"/>
    <property type="match status" value="1"/>
</dbReference>
<gene>
    <name evidence="5" type="primary">Aste57867_8758</name>
    <name evidence="4" type="ORF">As57867_008724</name>
    <name evidence="5" type="ORF">ASTE57867_8758</name>
</gene>
<dbReference type="GO" id="GO:0032454">
    <property type="term" value="F:histone H3K9 demethylase activity"/>
    <property type="evidence" value="ECO:0007669"/>
    <property type="project" value="TreeGrafter"/>
</dbReference>
<proteinExistence type="predicted"/>
<evidence type="ECO:0000313" key="5">
    <source>
        <dbReference type="EMBL" id="VFT85644.1"/>
    </source>
</evidence>
<dbReference type="Pfam" id="PF02375">
    <property type="entry name" value="JmjN"/>
    <property type="match status" value="1"/>
</dbReference>
<dbReference type="Proteomes" id="UP000332933">
    <property type="component" value="Unassembled WGS sequence"/>
</dbReference>
<dbReference type="EMBL" id="CAADRA010005135">
    <property type="protein sequence ID" value="VFT85644.1"/>
    <property type="molecule type" value="Genomic_DNA"/>
</dbReference>